<organism evidence="1">
    <name type="scientific">candidate division WOR-3 bacterium</name>
    <dbReference type="NCBI Taxonomy" id="2052148"/>
    <lineage>
        <taxon>Bacteria</taxon>
        <taxon>Bacteria division WOR-3</taxon>
    </lineage>
</organism>
<dbReference type="EMBL" id="DTMQ01000017">
    <property type="protein sequence ID" value="HGE98966.1"/>
    <property type="molecule type" value="Genomic_DNA"/>
</dbReference>
<reference evidence="1" key="1">
    <citation type="journal article" date="2020" name="mSystems">
        <title>Genome- and Community-Level Interaction Insights into Carbon Utilization and Element Cycling Functions of Hydrothermarchaeota in Hydrothermal Sediment.</title>
        <authorList>
            <person name="Zhou Z."/>
            <person name="Liu Y."/>
            <person name="Xu W."/>
            <person name="Pan J."/>
            <person name="Luo Z.H."/>
            <person name="Li M."/>
        </authorList>
    </citation>
    <scope>NUCLEOTIDE SEQUENCE [LARGE SCALE GENOMIC DNA]</scope>
    <source>
        <strain evidence="1">SpSt-906</strain>
    </source>
</reference>
<dbReference type="AlphaFoldDB" id="A0A7C3UY73"/>
<gene>
    <name evidence="1" type="ORF">ENX07_02690</name>
</gene>
<comment type="caution">
    <text evidence="1">The sequence shown here is derived from an EMBL/GenBank/DDBJ whole genome shotgun (WGS) entry which is preliminary data.</text>
</comment>
<protein>
    <submittedName>
        <fullName evidence="1">Zf-HC2 domain-containing protein</fullName>
    </submittedName>
</protein>
<proteinExistence type="predicted"/>
<evidence type="ECO:0000313" key="1">
    <source>
        <dbReference type="EMBL" id="HGE98966.1"/>
    </source>
</evidence>
<sequence>MRKRRLPPGTGVGNAKRKEFTCEDIEAILLEYIDKEMDERILYQMERHRMSCAHCTKLIKSFRLVIRYLKAIEEKDVPEEVHQKLLLRIENLTWKIK</sequence>
<name>A0A7C3UY73_UNCW3</name>
<accession>A0A7C3UY73</accession>